<evidence type="ECO:0000259" key="3">
    <source>
        <dbReference type="PROSITE" id="PS50158"/>
    </source>
</evidence>
<feature type="region of interest" description="Disordered" evidence="2">
    <location>
        <begin position="1"/>
        <end position="44"/>
    </location>
</feature>
<feature type="compositionally biased region" description="Low complexity" evidence="2">
    <location>
        <begin position="89"/>
        <end position="106"/>
    </location>
</feature>
<sequence>KSVTPRKSPKELRRSERQELFVPNPFSTPAASFSSLLTPPSTVVRHPTFPFPQISLANLNSSSTPPVTTAPPATSGSTTPPSTTPPGTPTHSTSFSTHTTQSHSTSIMSGTTVVVDPHRSIPKFSGIHCATKIGEFIRQLEQYFNTHKVTSDAVKIDECKQNLHPTEGEASGVVNNLEDFDVTTWDAFKAALRDQFAPKTTRTVFSGMAELLEARWNPGETAQSFLARLQGLAKGILAAHDSKPVTGYPIAAPVLKMIIAGKLYAHMDDRGRSKMEARYNGNNAIGANYTAITASEPGYFAFKRVPEKTASIRIAQDNSASSRATTSRDENPRNRKQKPTPSRKPPSEAQGFAATSGLSKGSGRNPTQPLKPNKNTECFKCRKLGHFSQDCRGKPHCIKCRKNGHRTGKDGKCLFLPQDGHAAAVQGRSRADSPRRAR</sequence>
<reference evidence="4" key="1">
    <citation type="submission" date="2021-02" db="EMBL/GenBank/DDBJ databases">
        <authorList>
            <person name="Nowell W R."/>
        </authorList>
    </citation>
    <scope>NUCLEOTIDE SEQUENCE</scope>
</reference>
<dbReference type="Proteomes" id="UP000663887">
    <property type="component" value="Unassembled WGS sequence"/>
</dbReference>
<dbReference type="GO" id="GO:0003676">
    <property type="term" value="F:nucleic acid binding"/>
    <property type="evidence" value="ECO:0007669"/>
    <property type="project" value="InterPro"/>
</dbReference>
<feature type="compositionally biased region" description="Basic and acidic residues" evidence="2">
    <location>
        <begin position="8"/>
        <end position="19"/>
    </location>
</feature>
<feature type="compositionally biased region" description="Polar residues" evidence="2">
    <location>
        <begin position="356"/>
        <end position="375"/>
    </location>
</feature>
<feature type="compositionally biased region" description="Polar residues" evidence="2">
    <location>
        <begin position="316"/>
        <end position="325"/>
    </location>
</feature>
<protein>
    <recommendedName>
        <fullName evidence="3">CCHC-type domain-containing protein</fullName>
    </recommendedName>
</protein>
<dbReference type="AlphaFoldDB" id="A0A816TGG5"/>
<accession>A0A816TGG5</accession>
<dbReference type="Gene3D" id="4.10.60.10">
    <property type="entry name" value="Zinc finger, CCHC-type"/>
    <property type="match status" value="1"/>
</dbReference>
<evidence type="ECO:0000313" key="5">
    <source>
        <dbReference type="Proteomes" id="UP000663887"/>
    </source>
</evidence>
<keyword evidence="1" id="KW-0479">Metal-binding</keyword>
<gene>
    <name evidence="4" type="ORF">XDN619_LOCUS17518</name>
</gene>
<dbReference type="PROSITE" id="PS50158">
    <property type="entry name" value="ZF_CCHC"/>
    <property type="match status" value="1"/>
</dbReference>
<dbReference type="InterPro" id="IPR001878">
    <property type="entry name" value="Znf_CCHC"/>
</dbReference>
<feature type="domain" description="CCHC-type" evidence="3">
    <location>
        <begin position="378"/>
        <end position="392"/>
    </location>
</feature>
<dbReference type="SUPFAM" id="SSF57756">
    <property type="entry name" value="Retrovirus zinc finger-like domains"/>
    <property type="match status" value="1"/>
</dbReference>
<evidence type="ECO:0000313" key="4">
    <source>
        <dbReference type="EMBL" id="CAF2095086.1"/>
    </source>
</evidence>
<feature type="non-terminal residue" evidence="4">
    <location>
        <position position="1"/>
    </location>
</feature>
<keyword evidence="1" id="KW-0863">Zinc-finger</keyword>
<evidence type="ECO:0000256" key="2">
    <source>
        <dbReference type="SAM" id="MobiDB-lite"/>
    </source>
</evidence>
<dbReference type="EMBL" id="CAJNRG010007444">
    <property type="protein sequence ID" value="CAF2095086.1"/>
    <property type="molecule type" value="Genomic_DNA"/>
</dbReference>
<feature type="region of interest" description="Disordered" evidence="2">
    <location>
        <begin position="312"/>
        <end position="375"/>
    </location>
</feature>
<organism evidence="4 5">
    <name type="scientific">Rotaria magnacalcarata</name>
    <dbReference type="NCBI Taxonomy" id="392030"/>
    <lineage>
        <taxon>Eukaryota</taxon>
        <taxon>Metazoa</taxon>
        <taxon>Spiralia</taxon>
        <taxon>Gnathifera</taxon>
        <taxon>Rotifera</taxon>
        <taxon>Eurotatoria</taxon>
        <taxon>Bdelloidea</taxon>
        <taxon>Philodinida</taxon>
        <taxon>Philodinidae</taxon>
        <taxon>Rotaria</taxon>
    </lineage>
</organism>
<dbReference type="InterPro" id="IPR036875">
    <property type="entry name" value="Znf_CCHC_sf"/>
</dbReference>
<evidence type="ECO:0000256" key="1">
    <source>
        <dbReference type="PROSITE-ProRule" id="PRU00047"/>
    </source>
</evidence>
<feature type="non-terminal residue" evidence="4">
    <location>
        <position position="438"/>
    </location>
</feature>
<feature type="compositionally biased region" description="Low complexity" evidence="2">
    <location>
        <begin position="61"/>
        <end position="81"/>
    </location>
</feature>
<proteinExistence type="predicted"/>
<feature type="region of interest" description="Disordered" evidence="2">
    <location>
        <begin position="60"/>
        <end position="108"/>
    </location>
</feature>
<keyword evidence="1" id="KW-0862">Zinc</keyword>
<dbReference type="GO" id="GO:0008270">
    <property type="term" value="F:zinc ion binding"/>
    <property type="evidence" value="ECO:0007669"/>
    <property type="project" value="UniProtKB-KW"/>
</dbReference>
<feature type="compositionally biased region" description="Polar residues" evidence="2">
    <location>
        <begin position="25"/>
        <end position="41"/>
    </location>
</feature>
<name>A0A816TGG5_9BILA</name>
<comment type="caution">
    <text evidence="4">The sequence shown here is derived from an EMBL/GenBank/DDBJ whole genome shotgun (WGS) entry which is preliminary data.</text>
</comment>